<proteinExistence type="predicted"/>
<feature type="coiled-coil region" evidence="1">
    <location>
        <begin position="567"/>
        <end position="594"/>
    </location>
</feature>
<gene>
    <name evidence="3" type="ORF">FAZ19_16280</name>
</gene>
<dbReference type="AlphaFoldDB" id="A0A4U0GYN3"/>
<feature type="coiled-coil region" evidence="1">
    <location>
        <begin position="942"/>
        <end position="1012"/>
    </location>
</feature>
<keyword evidence="2" id="KW-0472">Membrane</keyword>
<protein>
    <submittedName>
        <fullName evidence="3">Uncharacterized protein</fullName>
    </submittedName>
</protein>
<dbReference type="RefSeq" id="WP_136821816.1">
    <property type="nucleotide sequence ID" value="NZ_BMJX01000005.1"/>
</dbReference>
<accession>A0A4U0GYN3</accession>
<sequence>MAAGEGYEIPLSIDISGVDQALSKTIESAKAVQNQAKETGESFKKMNDQIVAGTAASTEKINEQMQATLVAKKTAEDRAKAERIMIQVFDEVAKKQNENIKLSDQQSKVVAEYARGLDYAKKALASATDPTQIKVFAKDMEILRDKIVAVYDRASKAVTPMNSKLQESGELVDKLSDSIMGAFSPEELNQLGSSINGANNELDQLGVLIDFISSKMEGMDPSSELFKQLSADIETANQMLGRTTEVVDISTLSWDQLTDRLKFFQDSLKGETNPQEIIRINQEISNTEEQLKRIKNAGKEGFDELGNRIVPELEDKVKSLNTQLEETIQQLARMRIEGQVDTAEYDALLDKATEIKQAITAVNDELKKTSSNTQGLDTLIESASLVAAGFNVAQGTMALFGAESEDLEKVTAKLAAGIAVLQGLQEIQVQLKNRESVANKVLTATQALYTTVVGTSTGALKIFRIALAATGIGLIIIALGYLIANWDRLTSSIKMSGPEAEKWGQRFDKIKAIAMGVGNAIFQWMITPIKVLYTLLTEGAGAAIDAFVDSMNVVKNYNEGFNFEIQRQNDAAHREKLEAQKIALEKEIELRKAAGQKVIEQERALHSTLLALTKAGSEEQMEALHDFKVWEAKTNKEMEDERKRAADKRKQEMDKAAREREKELQRIKDFNRKLIDLEYERQETLTRQLEESAEKSKELESIRYQQELESFKRQLEDFKGTEEEKNRLKSSLDKISEQLAEEHIAKLWAIDVDYFNNLATAQSDSNKLLLQINKQDQDLELAELDDKYKKITEQYKDAFGVEKDFTEEKNREIASVNAKYALKDLKDQEDIELAKVDLIKVAGKGQEKQARLREMIRLQVTLDAAQKRLEILKAIGGEENAVAIAQTEALISTLSEQIEEKAKEGGKKNIFQLLGIDMSDEDAQLIVDSYKQVFSQIAQAFEESLNLQIQAKQKQIDTLTKQISDVEKELDKEIEAQKKGYASNVEGKKAELDALQVQRDKEIAQQEELQKRQQKLAIAQIALNGAVQASQLGLAAAKIFEAHSGIPFVGVALAAAAGLSMLATMMSIKNQIKAMKAESVPSYRKGGVHLLNGPSHEQGGLGVYNEKTGKRIAEVEGNEGFFAITARNKHLIPLFQQLNDEGVSVHKNAQVDKGDMNNVVVLAQKHQATGGTHGQDVDNDALRDIANTNKAMLDNERNKEERIDMGDHWIVNIGVNHKRIIWKKKA</sequence>
<dbReference type="Proteomes" id="UP000309872">
    <property type="component" value="Unassembled WGS sequence"/>
</dbReference>
<dbReference type="OrthoDB" id="1414895at2"/>
<name>A0A4U0GYN3_9SPHI</name>
<dbReference type="EMBL" id="SUKA01000005">
    <property type="protein sequence ID" value="TJY63824.1"/>
    <property type="molecule type" value="Genomic_DNA"/>
</dbReference>
<evidence type="ECO:0000313" key="4">
    <source>
        <dbReference type="Proteomes" id="UP000309872"/>
    </source>
</evidence>
<feature type="coiled-coil region" evidence="1">
    <location>
        <begin position="277"/>
        <end position="337"/>
    </location>
</feature>
<evidence type="ECO:0000256" key="1">
    <source>
        <dbReference type="SAM" id="Coils"/>
    </source>
</evidence>
<keyword evidence="2" id="KW-1133">Transmembrane helix</keyword>
<keyword evidence="1" id="KW-0175">Coiled coil</keyword>
<keyword evidence="4" id="KW-1185">Reference proteome</keyword>
<evidence type="ECO:0000313" key="3">
    <source>
        <dbReference type="EMBL" id="TJY63824.1"/>
    </source>
</evidence>
<feature type="coiled-coil region" evidence="1">
    <location>
        <begin position="631"/>
        <end position="738"/>
    </location>
</feature>
<feature type="coiled-coil region" evidence="1">
    <location>
        <begin position="855"/>
        <end position="904"/>
    </location>
</feature>
<comment type="caution">
    <text evidence="3">The sequence shown here is derived from an EMBL/GenBank/DDBJ whole genome shotgun (WGS) entry which is preliminary data.</text>
</comment>
<feature type="transmembrane region" description="Helical" evidence="2">
    <location>
        <begin position="462"/>
        <end position="484"/>
    </location>
</feature>
<evidence type="ECO:0000256" key="2">
    <source>
        <dbReference type="SAM" id="Phobius"/>
    </source>
</evidence>
<organism evidence="3 4">
    <name type="scientific">Sphingobacterium alkalisoli</name>
    <dbReference type="NCBI Taxonomy" id="1874115"/>
    <lineage>
        <taxon>Bacteria</taxon>
        <taxon>Pseudomonadati</taxon>
        <taxon>Bacteroidota</taxon>
        <taxon>Sphingobacteriia</taxon>
        <taxon>Sphingobacteriales</taxon>
        <taxon>Sphingobacteriaceae</taxon>
        <taxon>Sphingobacterium</taxon>
    </lineage>
</organism>
<feature type="transmembrane region" description="Helical" evidence="2">
    <location>
        <begin position="1046"/>
        <end position="1068"/>
    </location>
</feature>
<reference evidence="3 4" key="1">
    <citation type="submission" date="2019-04" db="EMBL/GenBank/DDBJ databases">
        <title>Sphingobacterium olei sp. nov., isolated from oil-contaminated soil.</title>
        <authorList>
            <person name="Liu B."/>
        </authorList>
    </citation>
    <scope>NUCLEOTIDE SEQUENCE [LARGE SCALE GENOMIC DNA]</scope>
    <source>
        <strain evidence="3 4">Y3L14</strain>
    </source>
</reference>
<keyword evidence="2" id="KW-0812">Transmembrane</keyword>